<protein>
    <recommendedName>
        <fullName evidence="17">ATP-dependent RNA helicase DBP8</fullName>
    </recommendedName>
</protein>
<dbReference type="GO" id="GO:0016787">
    <property type="term" value="F:hydrolase activity"/>
    <property type="evidence" value="ECO:0007669"/>
    <property type="project" value="UniProtKB-KW"/>
</dbReference>
<dbReference type="InterPro" id="IPR014014">
    <property type="entry name" value="RNA_helicase_DEAD_Q_motif"/>
</dbReference>
<feature type="domain" description="Helicase C-terminal" evidence="13">
    <location>
        <begin position="348"/>
        <end position="490"/>
    </location>
</feature>
<reference evidence="15 16" key="1">
    <citation type="submission" date="2019-03" db="EMBL/GenBank/DDBJ databases">
        <title>Draft genome sequence of Xylaria hypoxylon DSM 108379, a ubiquitous saprotrophic-parasitic fungi on hardwood.</title>
        <authorList>
            <person name="Buettner E."/>
            <person name="Leonhardt S."/>
            <person name="Gebauer A.M."/>
            <person name="Liers C."/>
            <person name="Hofrichter M."/>
            <person name="Kellner H."/>
        </authorList>
    </citation>
    <scope>NUCLEOTIDE SEQUENCE [LARGE SCALE GENOMIC DNA]</scope>
    <source>
        <strain evidence="15 16">DSM 108379</strain>
    </source>
</reference>
<evidence type="ECO:0000256" key="5">
    <source>
        <dbReference type="ARBA" id="ARBA00022806"/>
    </source>
</evidence>
<dbReference type="InterPro" id="IPR000629">
    <property type="entry name" value="RNA-helicase_DEAD-box_CS"/>
</dbReference>
<keyword evidence="5 10" id="KW-0347">Helicase</keyword>
<accession>A0A4Z0Z8A5</accession>
<evidence type="ECO:0000313" key="15">
    <source>
        <dbReference type="EMBL" id="TGJ85596.1"/>
    </source>
</evidence>
<feature type="region of interest" description="Disordered" evidence="11">
    <location>
        <begin position="1"/>
        <end position="52"/>
    </location>
</feature>
<keyword evidence="3 10" id="KW-0547">Nucleotide-binding</keyword>
<organism evidence="15 16">
    <name type="scientific">Xylaria hypoxylon</name>
    <dbReference type="NCBI Taxonomy" id="37992"/>
    <lineage>
        <taxon>Eukaryota</taxon>
        <taxon>Fungi</taxon>
        <taxon>Dikarya</taxon>
        <taxon>Ascomycota</taxon>
        <taxon>Pezizomycotina</taxon>
        <taxon>Sordariomycetes</taxon>
        <taxon>Xylariomycetidae</taxon>
        <taxon>Xylariales</taxon>
        <taxon>Xylariaceae</taxon>
        <taxon>Xylaria</taxon>
    </lineage>
</organism>
<sequence>MSLVSDPESDSEYAILSQPSLAGSESESESDSLDNPASRKRRKLSSDSASREDIVSLSVNVPSRVKPRTAAAQAPKAVPTPVTIAETQIDVPGNASSSFQDLSLKPWLAQSLKNMAIHRPTRIQQLTIPAILEGRDVIGSSRTGSGKTGQSKCGIQITIIATLSHEKTVAFMAPILQLWSQDPSSIYAVVLTATRELALQIQQQVKAIGAVRSLKTLLITGGADMRQQAIELAQRPHIVIATPGRLADHIKSSGEDTVAGLKRARFVVLDEADRILAANGPGSMLPDLEVVLGVLPPSTQRQTLLYTATMTPEVRALKDMPAKPGKKGAYMYLQVNVTHKEYYLHAFLLTDANVEKSLIIFCNRASTAQYLHHLLRLLDHRVTSLHSKLPQRDRTSNLERFRAKAARILVATDVASRGLDIPEVSLVVNYDIPQEAVDYIHRRDVERIHSIEERVGGKQMEEWKEEGVNLETRFIRDHMKDVSEKKREALLNIEEHREVGGKRKKTKLRLQ</sequence>
<dbReference type="PROSITE" id="PS51194">
    <property type="entry name" value="HELICASE_CTER"/>
    <property type="match status" value="1"/>
</dbReference>
<evidence type="ECO:0000256" key="1">
    <source>
        <dbReference type="ARBA" id="ARBA00004123"/>
    </source>
</evidence>
<dbReference type="SMART" id="SM00487">
    <property type="entry name" value="DEXDc"/>
    <property type="match status" value="1"/>
</dbReference>
<evidence type="ECO:0000259" key="13">
    <source>
        <dbReference type="PROSITE" id="PS51194"/>
    </source>
</evidence>
<evidence type="ECO:0000256" key="8">
    <source>
        <dbReference type="ARBA" id="ARBA00023242"/>
    </source>
</evidence>
<comment type="subcellular location">
    <subcellularLocation>
        <location evidence="1">Nucleus</location>
    </subcellularLocation>
</comment>
<name>A0A4Z0Z8A5_9PEZI</name>
<keyword evidence="4 10" id="KW-0378">Hydrolase</keyword>
<dbReference type="GO" id="GO:0005829">
    <property type="term" value="C:cytosol"/>
    <property type="evidence" value="ECO:0007669"/>
    <property type="project" value="TreeGrafter"/>
</dbReference>
<evidence type="ECO:0000259" key="12">
    <source>
        <dbReference type="PROSITE" id="PS51192"/>
    </source>
</evidence>
<dbReference type="GO" id="GO:0042254">
    <property type="term" value="P:ribosome biogenesis"/>
    <property type="evidence" value="ECO:0007669"/>
    <property type="project" value="UniProtKB-KW"/>
</dbReference>
<dbReference type="Pfam" id="PF00271">
    <property type="entry name" value="Helicase_C"/>
    <property type="match status" value="1"/>
</dbReference>
<evidence type="ECO:0000259" key="14">
    <source>
        <dbReference type="PROSITE" id="PS51195"/>
    </source>
</evidence>
<evidence type="ECO:0000256" key="3">
    <source>
        <dbReference type="ARBA" id="ARBA00022741"/>
    </source>
</evidence>
<dbReference type="InterPro" id="IPR011545">
    <property type="entry name" value="DEAD/DEAH_box_helicase_dom"/>
</dbReference>
<evidence type="ECO:0000256" key="7">
    <source>
        <dbReference type="ARBA" id="ARBA00022884"/>
    </source>
</evidence>
<dbReference type="OrthoDB" id="10261904at2759"/>
<dbReference type="PROSITE" id="PS51195">
    <property type="entry name" value="Q_MOTIF"/>
    <property type="match status" value="1"/>
</dbReference>
<dbReference type="PANTHER" id="PTHR47959:SF24">
    <property type="entry name" value="ATP-DEPENDENT RNA HELICASE"/>
    <property type="match status" value="1"/>
</dbReference>
<dbReference type="AlphaFoldDB" id="A0A4Z0Z8A5"/>
<keyword evidence="6 10" id="KW-0067">ATP-binding</keyword>
<evidence type="ECO:0000256" key="9">
    <source>
        <dbReference type="PROSITE-ProRule" id="PRU00552"/>
    </source>
</evidence>
<dbReference type="EMBL" id="SKBN01000042">
    <property type="protein sequence ID" value="TGJ85596.1"/>
    <property type="molecule type" value="Genomic_DNA"/>
</dbReference>
<feature type="domain" description="Helicase ATP-binding" evidence="12">
    <location>
        <begin position="128"/>
        <end position="328"/>
    </location>
</feature>
<dbReference type="GO" id="GO:0010467">
    <property type="term" value="P:gene expression"/>
    <property type="evidence" value="ECO:0007669"/>
    <property type="project" value="UniProtKB-ARBA"/>
</dbReference>
<dbReference type="SUPFAM" id="SSF52540">
    <property type="entry name" value="P-loop containing nucleoside triphosphate hydrolases"/>
    <property type="match status" value="2"/>
</dbReference>
<comment type="similarity">
    <text evidence="10">Belongs to the DEAD box helicase family.</text>
</comment>
<feature type="domain" description="DEAD-box RNA helicase Q" evidence="14">
    <location>
        <begin position="97"/>
        <end position="125"/>
    </location>
</feature>
<keyword evidence="7" id="KW-0694">RNA-binding</keyword>
<dbReference type="InterPro" id="IPR014001">
    <property type="entry name" value="Helicase_ATP-bd"/>
</dbReference>
<dbReference type="PROSITE" id="PS51192">
    <property type="entry name" value="HELICASE_ATP_BIND_1"/>
    <property type="match status" value="1"/>
</dbReference>
<gene>
    <name evidence="15" type="ORF">E0Z10_g3159</name>
</gene>
<keyword evidence="2" id="KW-0690">Ribosome biogenesis</keyword>
<feature type="short sequence motif" description="Q motif" evidence="9">
    <location>
        <begin position="97"/>
        <end position="125"/>
    </location>
</feature>
<dbReference type="InterPro" id="IPR001650">
    <property type="entry name" value="Helicase_C-like"/>
</dbReference>
<dbReference type="Gene3D" id="3.40.50.300">
    <property type="entry name" value="P-loop containing nucleotide triphosphate hydrolases"/>
    <property type="match status" value="2"/>
</dbReference>
<dbReference type="Pfam" id="PF00270">
    <property type="entry name" value="DEAD"/>
    <property type="match status" value="1"/>
</dbReference>
<evidence type="ECO:0008006" key="17">
    <source>
        <dbReference type="Google" id="ProtNLM"/>
    </source>
</evidence>
<dbReference type="Proteomes" id="UP000297716">
    <property type="component" value="Unassembled WGS sequence"/>
</dbReference>
<dbReference type="GO" id="GO:0003723">
    <property type="term" value="F:RNA binding"/>
    <property type="evidence" value="ECO:0007669"/>
    <property type="project" value="UniProtKB-KW"/>
</dbReference>
<evidence type="ECO:0000256" key="4">
    <source>
        <dbReference type="ARBA" id="ARBA00022801"/>
    </source>
</evidence>
<comment type="caution">
    <text evidence="15">The sequence shown here is derived from an EMBL/GenBank/DDBJ whole genome shotgun (WGS) entry which is preliminary data.</text>
</comment>
<dbReference type="InterPro" id="IPR027417">
    <property type="entry name" value="P-loop_NTPase"/>
</dbReference>
<dbReference type="GO" id="GO:0003724">
    <property type="term" value="F:RNA helicase activity"/>
    <property type="evidence" value="ECO:0007669"/>
    <property type="project" value="InterPro"/>
</dbReference>
<dbReference type="InterPro" id="IPR050079">
    <property type="entry name" value="DEAD_box_RNA_helicase"/>
</dbReference>
<keyword evidence="16" id="KW-1185">Reference proteome</keyword>
<dbReference type="STRING" id="37992.A0A4Z0Z8A5"/>
<dbReference type="SMART" id="SM00490">
    <property type="entry name" value="HELICc"/>
    <property type="match status" value="1"/>
</dbReference>
<evidence type="ECO:0000256" key="10">
    <source>
        <dbReference type="RuleBase" id="RU000492"/>
    </source>
</evidence>
<evidence type="ECO:0000313" key="16">
    <source>
        <dbReference type="Proteomes" id="UP000297716"/>
    </source>
</evidence>
<proteinExistence type="inferred from homology"/>
<dbReference type="CDD" id="cd18787">
    <property type="entry name" value="SF2_C_DEAD"/>
    <property type="match status" value="1"/>
</dbReference>
<dbReference type="PROSITE" id="PS00039">
    <property type="entry name" value="DEAD_ATP_HELICASE"/>
    <property type="match status" value="1"/>
</dbReference>
<evidence type="ECO:0000256" key="6">
    <source>
        <dbReference type="ARBA" id="ARBA00022840"/>
    </source>
</evidence>
<dbReference type="GO" id="GO:0005524">
    <property type="term" value="F:ATP binding"/>
    <property type="evidence" value="ECO:0007669"/>
    <property type="project" value="UniProtKB-KW"/>
</dbReference>
<dbReference type="PANTHER" id="PTHR47959">
    <property type="entry name" value="ATP-DEPENDENT RNA HELICASE RHLE-RELATED"/>
    <property type="match status" value="1"/>
</dbReference>
<keyword evidence="8" id="KW-0539">Nucleus</keyword>
<evidence type="ECO:0000256" key="11">
    <source>
        <dbReference type="SAM" id="MobiDB-lite"/>
    </source>
</evidence>
<evidence type="ECO:0000256" key="2">
    <source>
        <dbReference type="ARBA" id="ARBA00022517"/>
    </source>
</evidence>
<dbReference type="GO" id="GO:0005634">
    <property type="term" value="C:nucleus"/>
    <property type="evidence" value="ECO:0007669"/>
    <property type="project" value="UniProtKB-SubCell"/>
</dbReference>